<comment type="function">
    <text evidence="5">Could be a nuclease involved in processing of the 5'-end of pre-16S rRNA.</text>
</comment>
<comment type="similarity">
    <text evidence="5">Belongs to the YqgF HJR family.</text>
</comment>
<dbReference type="GO" id="GO:0005829">
    <property type="term" value="C:cytosol"/>
    <property type="evidence" value="ECO:0007669"/>
    <property type="project" value="TreeGrafter"/>
</dbReference>
<accession>A0A7V1LNQ5</accession>
<dbReference type="GO" id="GO:0016788">
    <property type="term" value="F:hydrolase activity, acting on ester bonds"/>
    <property type="evidence" value="ECO:0007669"/>
    <property type="project" value="UniProtKB-UniRule"/>
</dbReference>
<evidence type="ECO:0000256" key="5">
    <source>
        <dbReference type="HAMAP-Rule" id="MF_00651"/>
    </source>
</evidence>
<gene>
    <name evidence="7" type="primary">ruvX</name>
    <name evidence="7" type="ORF">ENJ10_11510</name>
</gene>
<keyword evidence="4 5" id="KW-0378">Hydrolase</keyword>
<feature type="domain" description="YqgF/RNase H-like" evidence="6">
    <location>
        <begin position="3"/>
        <end position="104"/>
    </location>
</feature>
<dbReference type="GO" id="GO:0004518">
    <property type="term" value="F:nuclease activity"/>
    <property type="evidence" value="ECO:0007669"/>
    <property type="project" value="UniProtKB-KW"/>
</dbReference>
<reference evidence="7" key="1">
    <citation type="journal article" date="2020" name="mSystems">
        <title>Genome- and Community-Level Interaction Insights into Carbon Utilization and Element Cycling Functions of Hydrothermarchaeota in Hydrothermal Sediment.</title>
        <authorList>
            <person name="Zhou Z."/>
            <person name="Liu Y."/>
            <person name="Xu W."/>
            <person name="Pan J."/>
            <person name="Luo Z.H."/>
            <person name="Li M."/>
        </authorList>
    </citation>
    <scope>NUCLEOTIDE SEQUENCE [LARGE SCALE GENOMIC DNA]</scope>
    <source>
        <strain evidence="7">HyVt-456</strain>
    </source>
</reference>
<dbReference type="AlphaFoldDB" id="A0A7V1LNQ5"/>
<dbReference type="Proteomes" id="UP000886005">
    <property type="component" value="Unassembled WGS sequence"/>
</dbReference>
<dbReference type="SUPFAM" id="SSF53098">
    <property type="entry name" value="Ribonuclease H-like"/>
    <property type="match status" value="1"/>
</dbReference>
<dbReference type="Gene3D" id="3.30.420.140">
    <property type="entry name" value="YqgF/RNase H-like domain"/>
    <property type="match status" value="1"/>
</dbReference>
<dbReference type="NCBIfam" id="TIGR00250">
    <property type="entry name" value="RNAse_H_YqgF"/>
    <property type="match status" value="1"/>
</dbReference>
<dbReference type="EMBL" id="DRLD01000319">
    <property type="protein sequence ID" value="HED11306.1"/>
    <property type="molecule type" value="Genomic_DNA"/>
</dbReference>
<dbReference type="EC" id="3.1.-.-" evidence="5"/>
<keyword evidence="1 5" id="KW-0963">Cytoplasm</keyword>
<keyword evidence="3 5" id="KW-0540">Nuclease</keyword>
<dbReference type="GO" id="GO:0000967">
    <property type="term" value="P:rRNA 5'-end processing"/>
    <property type="evidence" value="ECO:0007669"/>
    <property type="project" value="UniProtKB-UniRule"/>
</dbReference>
<organism evidence="7">
    <name type="scientific">Caldithrix abyssi</name>
    <dbReference type="NCBI Taxonomy" id="187145"/>
    <lineage>
        <taxon>Bacteria</taxon>
        <taxon>Pseudomonadati</taxon>
        <taxon>Calditrichota</taxon>
        <taxon>Calditrichia</taxon>
        <taxon>Calditrichales</taxon>
        <taxon>Calditrichaceae</taxon>
        <taxon>Caldithrix</taxon>
    </lineage>
</organism>
<dbReference type="InterPro" id="IPR012337">
    <property type="entry name" value="RNaseH-like_sf"/>
</dbReference>
<evidence type="ECO:0000256" key="3">
    <source>
        <dbReference type="ARBA" id="ARBA00022722"/>
    </source>
</evidence>
<dbReference type="CDD" id="cd16964">
    <property type="entry name" value="YqgF"/>
    <property type="match status" value="1"/>
</dbReference>
<dbReference type="InterPro" id="IPR037027">
    <property type="entry name" value="YqgF/RNaseH-like_dom_sf"/>
</dbReference>
<evidence type="ECO:0000256" key="1">
    <source>
        <dbReference type="ARBA" id="ARBA00022490"/>
    </source>
</evidence>
<keyword evidence="2 5" id="KW-0690">Ribosome biogenesis</keyword>
<dbReference type="PANTHER" id="PTHR33317">
    <property type="entry name" value="POLYNUCLEOTIDYL TRANSFERASE, RIBONUCLEASE H-LIKE SUPERFAMILY PROTEIN"/>
    <property type="match status" value="1"/>
</dbReference>
<comment type="caution">
    <text evidence="7">The sequence shown here is derived from an EMBL/GenBank/DDBJ whole genome shotgun (WGS) entry which is preliminary data.</text>
</comment>
<protein>
    <recommendedName>
        <fullName evidence="5">Putative pre-16S rRNA nuclease</fullName>
        <ecNumber evidence="5">3.1.-.-</ecNumber>
    </recommendedName>
</protein>
<sequence>MTEILMALDIGSVRIGVSVSDGLGMLAHPLTTLKMGKKDTLPIGEIQSLIREKNVRRLIVGMPYTMKGTDSLQTAKIKEYVLELEKALTIPVETIDERLTTKMATEQLRAVGKKGSKNRNIIDQVAAVNILQLYLDKEKINRRVP</sequence>
<evidence type="ECO:0000313" key="7">
    <source>
        <dbReference type="EMBL" id="HED11306.1"/>
    </source>
</evidence>
<dbReference type="Pfam" id="PF03652">
    <property type="entry name" value="RuvX"/>
    <property type="match status" value="1"/>
</dbReference>
<comment type="subcellular location">
    <subcellularLocation>
        <location evidence="5">Cytoplasm</location>
    </subcellularLocation>
</comment>
<dbReference type="SMART" id="SM00732">
    <property type="entry name" value="YqgFc"/>
    <property type="match status" value="1"/>
</dbReference>
<evidence type="ECO:0000256" key="4">
    <source>
        <dbReference type="ARBA" id="ARBA00022801"/>
    </source>
</evidence>
<dbReference type="PANTHER" id="PTHR33317:SF4">
    <property type="entry name" value="POLYNUCLEOTIDYL TRANSFERASE, RIBONUCLEASE H-LIKE SUPERFAMILY PROTEIN"/>
    <property type="match status" value="1"/>
</dbReference>
<evidence type="ECO:0000259" key="6">
    <source>
        <dbReference type="SMART" id="SM00732"/>
    </source>
</evidence>
<proteinExistence type="inferred from homology"/>
<evidence type="ECO:0000256" key="2">
    <source>
        <dbReference type="ARBA" id="ARBA00022517"/>
    </source>
</evidence>
<dbReference type="InterPro" id="IPR005227">
    <property type="entry name" value="YqgF"/>
</dbReference>
<dbReference type="HAMAP" id="MF_00651">
    <property type="entry name" value="Nuclease_YqgF"/>
    <property type="match status" value="1"/>
</dbReference>
<dbReference type="InterPro" id="IPR006641">
    <property type="entry name" value="YqgF/RNaseH-like_dom"/>
</dbReference>
<name>A0A7V1LNQ5_CALAY</name>